<reference evidence="2" key="1">
    <citation type="submission" date="2023-03" db="EMBL/GenBank/DDBJ databases">
        <title>Massive genome expansion in bonnet fungi (Mycena s.s.) driven by repeated elements and novel gene families across ecological guilds.</title>
        <authorList>
            <consortium name="Lawrence Berkeley National Laboratory"/>
            <person name="Harder C.B."/>
            <person name="Miyauchi S."/>
            <person name="Viragh M."/>
            <person name="Kuo A."/>
            <person name="Thoen E."/>
            <person name="Andreopoulos B."/>
            <person name="Lu D."/>
            <person name="Skrede I."/>
            <person name="Drula E."/>
            <person name="Henrissat B."/>
            <person name="Morin E."/>
            <person name="Kohler A."/>
            <person name="Barry K."/>
            <person name="LaButti K."/>
            <person name="Morin E."/>
            <person name="Salamov A."/>
            <person name="Lipzen A."/>
            <person name="Mereny Z."/>
            <person name="Hegedus B."/>
            <person name="Baldrian P."/>
            <person name="Stursova M."/>
            <person name="Weitz H."/>
            <person name="Taylor A."/>
            <person name="Grigoriev I.V."/>
            <person name="Nagy L.G."/>
            <person name="Martin F."/>
            <person name="Kauserud H."/>
        </authorList>
    </citation>
    <scope>NUCLEOTIDE SEQUENCE</scope>
    <source>
        <strain evidence="2">CBHHK002</strain>
    </source>
</reference>
<sequence length="285" mass="31293">MAHGLGSLGPSTAGPTESPADKGNGRTVPSSAISPVLCASRRTALASYQPKESDPDDEKKTGYVPVWLDNVDTLGIMRGRRLFRDRRLPGHTLQVLHPSLAACDTSTNDNDQVARRAWTVDTRRRCFLLILIPIPMPIPIALPLCLPPSSPLSLPPFSLTLIPDAPRTTFAVASFTMHGRRRWGRRGRWGWGWAQGGHKTARHAAANNAVPNRAELACVNSCGVAAASPVPRLWLSHRCQAASRRAMPPAQSIVKCIRSSRVRHARETRLPRQRARRRPVGNLLY</sequence>
<gene>
    <name evidence="2" type="ORF">DFH08DRAFT_819309</name>
</gene>
<evidence type="ECO:0000256" key="1">
    <source>
        <dbReference type="SAM" id="MobiDB-lite"/>
    </source>
</evidence>
<comment type="caution">
    <text evidence="2">The sequence shown here is derived from an EMBL/GenBank/DDBJ whole genome shotgun (WGS) entry which is preliminary data.</text>
</comment>
<evidence type="ECO:0000313" key="2">
    <source>
        <dbReference type="EMBL" id="KAJ7319369.1"/>
    </source>
</evidence>
<name>A0AAD7EFR9_9AGAR</name>
<protein>
    <submittedName>
        <fullName evidence="2">Uncharacterized protein</fullName>
    </submittedName>
</protein>
<evidence type="ECO:0000313" key="3">
    <source>
        <dbReference type="Proteomes" id="UP001218218"/>
    </source>
</evidence>
<feature type="region of interest" description="Disordered" evidence="1">
    <location>
        <begin position="264"/>
        <end position="285"/>
    </location>
</feature>
<dbReference type="EMBL" id="JARIHO010000054">
    <property type="protein sequence ID" value="KAJ7319369.1"/>
    <property type="molecule type" value="Genomic_DNA"/>
</dbReference>
<feature type="region of interest" description="Disordered" evidence="1">
    <location>
        <begin position="1"/>
        <end position="35"/>
    </location>
</feature>
<proteinExistence type="predicted"/>
<organism evidence="2 3">
    <name type="scientific">Mycena albidolilacea</name>
    <dbReference type="NCBI Taxonomy" id="1033008"/>
    <lineage>
        <taxon>Eukaryota</taxon>
        <taxon>Fungi</taxon>
        <taxon>Dikarya</taxon>
        <taxon>Basidiomycota</taxon>
        <taxon>Agaricomycotina</taxon>
        <taxon>Agaricomycetes</taxon>
        <taxon>Agaricomycetidae</taxon>
        <taxon>Agaricales</taxon>
        <taxon>Marasmiineae</taxon>
        <taxon>Mycenaceae</taxon>
        <taxon>Mycena</taxon>
    </lineage>
</organism>
<dbReference type="AlphaFoldDB" id="A0AAD7EFR9"/>
<keyword evidence="3" id="KW-1185">Reference proteome</keyword>
<accession>A0AAD7EFR9</accession>
<dbReference type="Proteomes" id="UP001218218">
    <property type="component" value="Unassembled WGS sequence"/>
</dbReference>